<reference evidence="1 2" key="1">
    <citation type="submission" date="2024-02" db="EMBL/GenBank/DDBJ databases">
        <authorList>
            <person name="Daric V."/>
            <person name="Darras S."/>
        </authorList>
    </citation>
    <scope>NUCLEOTIDE SEQUENCE [LARGE SCALE GENOMIC DNA]</scope>
</reference>
<gene>
    <name evidence="1" type="ORF">CVLEPA_LOCUS2327</name>
</gene>
<evidence type="ECO:0000313" key="2">
    <source>
        <dbReference type="Proteomes" id="UP001642483"/>
    </source>
</evidence>
<sequence>MSMYIQVGLLSTDPGPLDKVRFNGVFLLPSSHTARFHLDGDTILMPYQIISLTFVSLSLAKKHVQRHKKSRRRRRRRSQDEFFWCQNESLSLLVLTTVKQALLAIFQVGFHDGKNVDQENPILQNLQKDKLGNMDLGDEKSSPIVLIMQRDSSV</sequence>
<proteinExistence type="predicted"/>
<dbReference type="EMBL" id="CAWYQH010000001">
    <property type="protein sequence ID" value="CAK8672627.1"/>
    <property type="molecule type" value="Genomic_DNA"/>
</dbReference>
<protein>
    <submittedName>
        <fullName evidence="1">Uncharacterized protein</fullName>
    </submittedName>
</protein>
<comment type="caution">
    <text evidence="1">The sequence shown here is derived from an EMBL/GenBank/DDBJ whole genome shotgun (WGS) entry which is preliminary data.</text>
</comment>
<name>A0ABP0EYR1_CLALP</name>
<evidence type="ECO:0000313" key="1">
    <source>
        <dbReference type="EMBL" id="CAK8672627.1"/>
    </source>
</evidence>
<keyword evidence="2" id="KW-1185">Reference proteome</keyword>
<organism evidence="1 2">
    <name type="scientific">Clavelina lepadiformis</name>
    <name type="common">Light-bulb sea squirt</name>
    <name type="synonym">Ascidia lepadiformis</name>
    <dbReference type="NCBI Taxonomy" id="159417"/>
    <lineage>
        <taxon>Eukaryota</taxon>
        <taxon>Metazoa</taxon>
        <taxon>Chordata</taxon>
        <taxon>Tunicata</taxon>
        <taxon>Ascidiacea</taxon>
        <taxon>Aplousobranchia</taxon>
        <taxon>Clavelinidae</taxon>
        <taxon>Clavelina</taxon>
    </lineage>
</organism>
<accession>A0ABP0EYR1</accession>
<dbReference type="Proteomes" id="UP001642483">
    <property type="component" value="Unassembled WGS sequence"/>
</dbReference>